<dbReference type="GO" id="GO:0008757">
    <property type="term" value="F:S-adenosylmethionine-dependent methyltransferase activity"/>
    <property type="evidence" value="ECO:0007669"/>
    <property type="project" value="InterPro"/>
</dbReference>
<evidence type="ECO:0000256" key="1">
    <source>
        <dbReference type="ARBA" id="ARBA00022553"/>
    </source>
</evidence>
<evidence type="ECO:0000313" key="5">
    <source>
        <dbReference type="EMBL" id="TDD95764.1"/>
    </source>
</evidence>
<evidence type="ECO:0000256" key="2">
    <source>
        <dbReference type="ARBA" id="ARBA00022603"/>
    </source>
</evidence>
<dbReference type="Pfam" id="PF05724">
    <property type="entry name" value="TPMT"/>
    <property type="match status" value="1"/>
</dbReference>
<dbReference type="PROSITE" id="PS51585">
    <property type="entry name" value="SAM_MT_TPMT"/>
    <property type="match status" value="1"/>
</dbReference>
<sequence>MSSSKSFLTTDGKVLNQEFWDHLYKVHDTGWDVGRVSPPLKEYIDTLINKDISILIPGCGNSYEAEYLMQLGFTNVTIIDIAPTLVEHLREKFKENANVKIMEGDFFDHEGKYDLILEQTFFCALPPIMRIQYALKVHQLLKENGILAGLLFNKIFEDCPPFGGTQKEYEMLFGENFHILKMELCQNSIPKRANNELFVELLKKEN</sequence>
<evidence type="ECO:0000313" key="6">
    <source>
        <dbReference type="Proteomes" id="UP000295479"/>
    </source>
</evidence>
<dbReference type="Gene3D" id="3.40.50.150">
    <property type="entry name" value="Vaccinia Virus protein VP39"/>
    <property type="match status" value="1"/>
</dbReference>
<reference evidence="5 6" key="1">
    <citation type="submission" date="2019-03" db="EMBL/GenBank/DDBJ databases">
        <title>Flavobacterium AR-3-4 sp. nov. isolated from arctic soil.</title>
        <authorList>
            <person name="Chaudhary D.K."/>
        </authorList>
    </citation>
    <scope>NUCLEOTIDE SEQUENCE [LARGE SCALE GENOMIC DNA]</scope>
    <source>
        <strain evidence="5 6">AR-3-4</strain>
    </source>
</reference>
<keyword evidence="1" id="KW-0597">Phosphoprotein</keyword>
<dbReference type="RefSeq" id="WP_132006943.1">
    <property type="nucleotide sequence ID" value="NZ_SMFK01000009.1"/>
</dbReference>
<dbReference type="GO" id="GO:0032259">
    <property type="term" value="P:methylation"/>
    <property type="evidence" value="ECO:0007669"/>
    <property type="project" value="UniProtKB-KW"/>
</dbReference>
<accession>A0A4R5CEX1</accession>
<keyword evidence="3 5" id="KW-0808">Transferase</keyword>
<dbReference type="EMBL" id="SMFK01000009">
    <property type="protein sequence ID" value="TDD95764.1"/>
    <property type="molecule type" value="Genomic_DNA"/>
</dbReference>
<evidence type="ECO:0000256" key="4">
    <source>
        <dbReference type="ARBA" id="ARBA00022691"/>
    </source>
</evidence>
<comment type="caution">
    <text evidence="5">The sequence shown here is derived from an EMBL/GenBank/DDBJ whole genome shotgun (WGS) entry which is preliminary data.</text>
</comment>
<name>A0A4R5CEX1_9FLAO</name>
<dbReference type="Proteomes" id="UP000295479">
    <property type="component" value="Unassembled WGS sequence"/>
</dbReference>
<keyword evidence="4" id="KW-0949">S-adenosyl-L-methionine</keyword>
<protein>
    <submittedName>
        <fullName evidence="5">Methyltransferase domain-containing protein</fullName>
    </submittedName>
</protein>
<dbReference type="PANTHER" id="PTHR32183">
    <property type="match status" value="1"/>
</dbReference>
<dbReference type="OrthoDB" id="9778208at2"/>
<dbReference type="CDD" id="cd02440">
    <property type="entry name" value="AdoMet_MTases"/>
    <property type="match status" value="1"/>
</dbReference>
<proteinExistence type="predicted"/>
<dbReference type="SUPFAM" id="SSF53335">
    <property type="entry name" value="S-adenosyl-L-methionine-dependent methyltransferases"/>
    <property type="match status" value="1"/>
</dbReference>
<dbReference type="InterPro" id="IPR029063">
    <property type="entry name" value="SAM-dependent_MTases_sf"/>
</dbReference>
<gene>
    <name evidence="5" type="ORF">E0F76_13355</name>
</gene>
<dbReference type="InterPro" id="IPR008854">
    <property type="entry name" value="TPMT"/>
</dbReference>
<keyword evidence="2 5" id="KW-0489">Methyltransferase</keyword>
<organism evidence="5 6">
    <name type="scientific">Flavobacterium cellulosilyticum</name>
    <dbReference type="NCBI Taxonomy" id="2541731"/>
    <lineage>
        <taxon>Bacteria</taxon>
        <taxon>Pseudomonadati</taxon>
        <taxon>Bacteroidota</taxon>
        <taxon>Flavobacteriia</taxon>
        <taxon>Flavobacteriales</taxon>
        <taxon>Flavobacteriaceae</taxon>
        <taxon>Flavobacterium</taxon>
    </lineage>
</organism>
<evidence type="ECO:0000256" key="3">
    <source>
        <dbReference type="ARBA" id="ARBA00022679"/>
    </source>
</evidence>
<dbReference type="PANTHER" id="PTHR32183:SF6">
    <property type="entry name" value="CYSTEINE SULFINATE DESULFINASE_CYSTEINE DESULFURASE AND RELATED ENZYMES"/>
    <property type="match status" value="1"/>
</dbReference>
<keyword evidence="6" id="KW-1185">Reference proteome</keyword>
<dbReference type="AlphaFoldDB" id="A0A4R5CEX1"/>